<dbReference type="Proteomes" id="UP001217089">
    <property type="component" value="Unassembled WGS sequence"/>
</dbReference>
<organism evidence="3 4">
    <name type="scientific">Tegillarca granosa</name>
    <name type="common">Malaysian cockle</name>
    <name type="synonym">Anadara granosa</name>
    <dbReference type="NCBI Taxonomy" id="220873"/>
    <lineage>
        <taxon>Eukaryota</taxon>
        <taxon>Metazoa</taxon>
        <taxon>Spiralia</taxon>
        <taxon>Lophotrochozoa</taxon>
        <taxon>Mollusca</taxon>
        <taxon>Bivalvia</taxon>
        <taxon>Autobranchia</taxon>
        <taxon>Pteriomorphia</taxon>
        <taxon>Arcoida</taxon>
        <taxon>Arcoidea</taxon>
        <taxon>Arcidae</taxon>
        <taxon>Tegillarca</taxon>
    </lineage>
</organism>
<keyword evidence="1" id="KW-0175">Coiled coil</keyword>
<name>A0ABQ9EAL5_TEGGR</name>
<feature type="region of interest" description="Disordered" evidence="2">
    <location>
        <begin position="78"/>
        <end position="104"/>
    </location>
</feature>
<accession>A0ABQ9EAL5</accession>
<feature type="coiled-coil region" evidence="1">
    <location>
        <begin position="260"/>
        <end position="312"/>
    </location>
</feature>
<gene>
    <name evidence="3" type="ORF">KUTeg_022370</name>
</gene>
<dbReference type="InterPro" id="IPR052845">
    <property type="entry name" value="Axonemal_dynein_LC_domain"/>
</dbReference>
<reference evidence="3 4" key="1">
    <citation type="submission" date="2022-12" db="EMBL/GenBank/DDBJ databases">
        <title>Chromosome-level genome of Tegillarca granosa.</title>
        <authorList>
            <person name="Kim J."/>
        </authorList>
    </citation>
    <scope>NUCLEOTIDE SEQUENCE [LARGE SCALE GENOMIC DNA]</scope>
    <source>
        <strain evidence="3">Teg-2019</strain>
        <tissue evidence="3">Adductor muscle</tissue>
    </source>
</reference>
<feature type="compositionally biased region" description="Polar residues" evidence="2">
    <location>
        <begin position="87"/>
        <end position="96"/>
    </location>
</feature>
<comment type="caution">
    <text evidence="3">The sequence shown here is derived from an EMBL/GenBank/DDBJ whole genome shotgun (WGS) entry which is preliminary data.</text>
</comment>
<dbReference type="PANTHER" id="PTHR23052">
    <property type="entry name" value="AXONEMAL DYNEIN LIGHT CHAIN DOMAIN-CONTAINING PROTEIN 1"/>
    <property type="match status" value="1"/>
</dbReference>
<dbReference type="EMBL" id="JARBDR010000919">
    <property type="protein sequence ID" value="KAJ8300851.1"/>
    <property type="molecule type" value="Genomic_DNA"/>
</dbReference>
<evidence type="ECO:0000256" key="2">
    <source>
        <dbReference type="SAM" id="MobiDB-lite"/>
    </source>
</evidence>
<proteinExistence type="predicted"/>
<sequence>MSAAVATNPEGKFSPSPPQGSPRDSRALVSAEDKRNLPALKSSDVGIDRSKPLPTSLQSDFLPEDVLLALTQPPAIKDQLGPPSRFRNLNTTSINSRPPPAGVWNHKRKEKFKHLTEQTPCVCGAGKDISFLYDSLQLPDTLIPDEYHIVKNKGVMGIEFHEDKYSTQVKDHENHLVMHNLLELIKKEQNIYNIIFHELIRQTSIECVERGELLADLRLNLHEEVMAQRALDRRLTEELMRFKTTISSLTNELSEVKEHDRKVTREAQQAQEDLKAALSEAEKNASLLAEYHDLYELQRNRLETQVHMLTEERELWSGAAYCLALKVTEEANLITAKRLHVNEKSWAKLATHFTILLSDKDTELLTKLQEYVEKWRDLVEEFNMIVKQREEEMKTNIKPLRPSVDRWMKAIRNTCLNWEEVLGKESEKFGGDTLLNGQEQLMLIRKQMDGWTDNALKVFTRHRKEGQKSHPDQENMMQLNEVSVAPHSIHLLNSLETWDMKLASCLNGTMAINDNEWGTLCQLMEEWLSSVDHVIEYVGTTQRDDERAEKKPHSRIEVMETVRRVQKWATTATNAIDSEDAKLVEQVSTLHSQMVQWMVQMLLRLAPDWKDNSQEAKDMALRGSLSLNQLHTNVKTLFEQLESFSDYVA</sequence>
<dbReference type="PANTHER" id="PTHR23052:SF1">
    <property type="entry name" value="AXONEMAL DYNEIN LIGHT CHAIN DOMAIN-CONTAINING PROTEIN 1"/>
    <property type="match status" value="1"/>
</dbReference>
<evidence type="ECO:0000256" key="1">
    <source>
        <dbReference type="SAM" id="Coils"/>
    </source>
</evidence>
<keyword evidence="4" id="KW-1185">Reference proteome</keyword>
<feature type="region of interest" description="Disordered" evidence="2">
    <location>
        <begin position="1"/>
        <end position="56"/>
    </location>
</feature>
<protein>
    <recommendedName>
        <fullName evidence="5">Axonemal dynein light chain domain-containing protein 1</fullName>
    </recommendedName>
</protein>
<evidence type="ECO:0000313" key="4">
    <source>
        <dbReference type="Proteomes" id="UP001217089"/>
    </source>
</evidence>
<feature type="compositionally biased region" description="Basic and acidic residues" evidence="2">
    <location>
        <begin position="23"/>
        <end position="36"/>
    </location>
</feature>
<evidence type="ECO:0000313" key="3">
    <source>
        <dbReference type="EMBL" id="KAJ8300851.1"/>
    </source>
</evidence>
<evidence type="ECO:0008006" key="5">
    <source>
        <dbReference type="Google" id="ProtNLM"/>
    </source>
</evidence>
<feature type="non-terminal residue" evidence="3">
    <location>
        <position position="649"/>
    </location>
</feature>